<dbReference type="Gramene" id="OBART02G35930.1">
    <property type="protein sequence ID" value="OBART02G35930.1"/>
    <property type="gene ID" value="OBART02G35930"/>
</dbReference>
<proteinExistence type="predicted"/>
<keyword evidence="3" id="KW-1185">Reference proteome</keyword>
<dbReference type="HOGENOM" id="CLU_148300_0_0_1"/>
<evidence type="ECO:0000313" key="2">
    <source>
        <dbReference type="EnsemblPlants" id="OBART02G35930.1"/>
    </source>
</evidence>
<dbReference type="Proteomes" id="UP000026960">
    <property type="component" value="Chromosome 2"/>
</dbReference>
<dbReference type="EnsemblPlants" id="OBART02G35930.1">
    <property type="protein sequence ID" value="OBART02G35930.1"/>
    <property type="gene ID" value="OBART02G35930"/>
</dbReference>
<reference evidence="2" key="1">
    <citation type="journal article" date="2009" name="Rice">
        <title>De Novo Next Generation Sequencing of Plant Genomes.</title>
        <authorList>
            <person name="Rounsley S."/>
            <person name="Marri P.R."/>
            <person name="Yu Y."/>
            <person name="He R."/>
            <person name="Sisneros N."/>
            <person name="Goicoechea J.L."/>
            <person name="Lee S.J."/>
            <person name="Angelova A."/>
            <person name="Kudrna D."/>
            <person name="Luo M."/>
            <person name="Affourtit J."/>
            <person name="Desany B."/>
            <person name="Knight J."/>
            <person name="Niazi F."/>
            <person name="Egholm M."/>
            <person name="Wing R.A."/>
        </authorList>
    </citation>
    <scope>NUCLEOTIDE SEQUENCE [LARGE SCALE GENOMIC DNA]</scope>
    <source>
        <strain evidence="2">cv. IRGC 105608</strain>
    </source>
</reference>
<accession>A0A0D3FBL6</accession>
<feature type="region of interest" description="Disordered" evidence="1">
    <location>
        <begin position="29"/>
        <end position="65"/>
    </location>
</feature>
<dbReference type="STRING" id="65489.A0A0D3FBL6"/>
<organism evidence="2">
    <name type="scientific">Oryza barthii</name>
    <dbReference type="NCBI Taxonomy" id="65489"/>
    <lineage>
        <taxon>Eukaryota</taxon>
        <taxon>Viridiplantae</taxon>
        <taxon>Streptophyta</taxon>
        <taxon>Embryophyta</taxon>
        <taxon>Tracheophyta</taxon>
        <taxon>Spermatophyta</taxon>
        <taxon>Magnoliopsida</taxon>
        <taxon>Liliopsida</taxon>
        <taxon>Poales</taxon>
        <taxon>Poaceae</taxon>
        <taxon>BOP clade</taxon>
        <taxon>Oryzoideae</taxon>
        <taxon>Oryzeae</taxon>
        <taxon>Oryzinae</taxon>
        <taxon>Oryza</taxon>
    </lineage>
</organism>
<protein>
    <submittedName>
        <fullName evidence="2">Uncharacterized protein</fullName>
    </submittedName>
</protein>
<evidence type="ECO:0000313" key="3">
    <source>
        <dbReference type="Proteomes" id="UP000026960"/>
    </source>
</evidence>
<name>A0A0D3FBL6_9ORYZ</name>
<sequence>MAWPGLSGRAAGKLSRCLLRLGGRHGAARWGKEAGQRGRRRQSRSGSVSGVGAGSDGSATGASGGGSSFSLSVGTLDLPGAPLFLCGKFVGWIEVVACQRGKLRLPKQCHPVPGSPSVRSGEEGSGWWNGGVLSQLSRMVVQ</sequence>
<dbReference type="PaxDb" id="65489-OBART02G35930.1"/>
<reference evidence="2" key="2">
    <citation type="submission" date="2015-03" db="UniProtKB">
        <authorList>
            <consortium name="EnsemblPlants"/>
        </authorList>
    </citation>
    <scope>IDENTIFICATION</scope>
</reference>
<dbReference type="AlphaFoldDB" id="A0A0D3FBL6"/>
<evidence type="ECO:0000256" key="1">
    <source>
        <dbReference type="SAM" id="MobiDB-lite"/>
    </source>
</evidence>